<protein>
    <recommendedName>
        <fullName evidence="3 9">Flagellar biosynthetic protein FliQ</fullName>
    </recommendedName>
</protein>
<feature type="transmembrane region" description="Helical" evidence="9">
    <location>
        <begin position="12"/>
        <end position="34"/>
    </location>
</feature>
<keyword evidence="4 9" id="KW-1003">Cell membrane</keyword>
<keyword evidence="11" id="KW-0969">Cilium</keyword>
<evidence type="ECO:0000313" key="15">
    <source>
        <dbReference type="Proteomes" id="UP000255269"/>
    </source>
</evidence>
<evidence type="ECO:0000256" key="5">
    <source>
        <dbReference type="ARBA" id="ARBA00022692"/>
    </source>
</evidence>
<evidence type="ECO:0000256" key="3">
    <source>
        <dbReference type="ARBA" id="ARBA00021718"/>
    </source>
</evidence>
<reference evidence="13 14" key="1">
    <citation type="submission" date="2014-06" db="EMBL/GenBank/DDBJ databases">
        <title>Helicobacter pullorum isolates in fresh chicken meat - phenotypic and genotypic features.</title>
        <authorList>
            <person name="Borges V."/>
            <person name="Santos A."/>
            <person name="Correia C.B."/>
            <person name="Saraiva M."/>
            <person name="Menard A."/>
            <person name="Vieira L."/>
            <person name="Sampaio D.A."/>
            <person name="Gomes J.P."/>
            <person name="Oleastro M."/>
        </authorList>
    </citation>
    <scope>NUCLEOTIDE SEQUENCE [LARGE SCALE GENOMIC DNA]</scope>
    <source>
        <strain evidence="11 14">229334/12</strain>
        <strain evidence="10 13">229336/12</strain>
    </source>
</reference>
<dbReference type="Proteomes" id="UP000255269">
    <property type="component" value="Unassembled WGS sequence"/>
</dbReference>
<evidence type="ECO:0000313" key="13">
    <source>
        <dbReference type="Proteomes" id="UP000037800"/>
    </source>
</evidence>
<keyword evidence="5 9" id="KW-0812">Transmembrane</keyword>
<dbReference type="GeneID" id="93197134"/>
<keyword evidence="6 9" id="KW-1133">Transmembrane helix</keyword>
<evidence type="ECO:0000256" key="4">
    <source>
        <dbReference type="ARBA" id="ARBA00022475"/>
    </source>
</evidence>
<evidence type="ECO:0000256" key="2">
    <source>
        <dbReference type="ARBA" id="ARBA00006156"/>
    </source>
</evidence>
<dbReference type="PRINTS" id="PR00952">
    <property type="entry name" value="TYPE3IMQPROT"/>
</dbReference>
<sequence length="88" mass="10025">MEAQLMNLAIETYKITLVLSLPMLLVGLVIGLLISIFQATTQINEMTLTFVPKILAVIVVIIFTMPWMLNMLIDFTARIFNMMPTFIF</sequence>
<dbReference type="InterPro" id="IPR006305">
    <property type="entry name" value="FliQ"/>
</dbReference>
<comment type="function">
    <text evidence="9">Role in flagellar biosynthesis.</text>
</comment>
<keyword evidence="8 9" id="KW-0975">Bacterial flagellum</keyword>
<evidence type="ECO:0000313" key="12">
    <source>
        <dbReference type="EMBL" id="STQ87433.1"/>
    </source>
</evidence>
<proteinExistence type="inferred from homology"/>
<evidence type="ECO:0000313" key="11">
    <source>
        <dbReference type="EMBL" id="KPH55916.1"/>
    </source>
</evidence>
<dbReference type="InterPro" id="IPR002191">
    <property type="entry name" value="Bac_export_3"/>
</dbReference>
<dbReference type="STRING" id="35818.HPU229336_00615"/>
<accession>A0A0N1MMK2</accession>
<evidence type="ECO:0000256" key="8">
    <source>
        <dbReference type="ARBA" id="ARBA00023143"/>
    </source>
</evidence>
<organism evidence="11 14">
    <name type="scientific">Helicobacter pullorum</name>
    <dbReference type="NCBI Taxonomy" id="35818"/>
    <lineage>
        <taxon>Bacteria</taxon>
        <taxon>Pseudomonadati</taxon>
        <taxon>Campylobacterota</taxon>
        <taxon>Epsilonproteobacteria</taxon>
        <taxon>Campylobacterales</taxon>
        <taxon>Helicobacteraceae</taxon>
        <taxon>Helicobacter</taxon>
    </lineage>
</organism>
<evidence type="ECO:0000256" key="1">
    <source>
        <dbReference type="ARBA" id="ARBA00004651"/>
    </source>
</evidence>
<keyword evidence="11" id="KW-0282">Flagellum</keyword>
<comment type="similarity">
    <text evidence="2 9">Belongs to the FliQ/MopD/SpaQ family.</text>
</comment>
<dbReference type="GO" id="GO:0009425">
    <property type="term" value="C:bacterial-type flagellum basal body"/>
    <property type="evidence" value="ECO:0007669"/>
    <property type="project" value="UniProtKB-SubCell"/>
</dbReference>
<dbReference type="RefSeq" id="WP_005021320.1">
    <property type="nucleotide sequence ID" value="NZ_CABKNZ010000043.1"/>
</dbReference>
<dbReference type="EMBL" id="JNOC01000029">
    <property type="protein sequence ID" value="KPH55916.1"/>
    <property type="molecule type" value="Genomic_DNA"/>
</dbReference>
<dbReference type="EMBL" id="UGJF01000001">
    <property type="protein sequence ID" value="STQ87433.1"/>
    <property type="molecule type" value="Genomic_DNA"/>
</dbReference>
<dbReference type="GO" id="GO:0005886">
    <property type="term" value="C:plasma membrane"/>
    <property type="evidence" value="ECO:0007669"/>
    <property type="project" value="UniProtKB-SubCell"/>
</dbReference>
<evidence type="ECO:0000313" key="14">
    <source>
        <dbReference type="Proteomes" id="UP000037997"/>
    </source>
</evidence>
<dbReference type="GO" id="GO:0044780">
    <property type="term" value="P:bacterial-type flagellum assembly"/>
    <property type="evidence" value="ECO:0007669"/>
    <property type="project" value="InterPro"/>
</dbReference>
<dbReference type="Pfam" id="PF01313">
    <property type="entry name" value="Bac_export_3"/>
    <property type="match status" value="1"/>
</dbReference>
<name>A0A0N1MMK2_9HELI</name>
<dbReference type="PANTHER" id="PTHR34040:SF2">
    <property type="entry name" value="FLAGELLAR BIOSYNTHETIC PROTEIN FLIQ"/>
    <property type="match status" value="1"/>
</dbReference>
<evidence type="ECO:0000313" key="10">
    <source>
        <dbReference type="EMBL" id="KPH50689.1"/>
    </source>
</evidence>
<feature type="transmembrane region" description="Helical" evidence="9">
    <location>
        <begin position="54"/>
        <end position="73"/>
    </location>
</feature>
<dbReference type="PANTHER" id="PTHR34040">
    <property type="entry name" value="FLAGELLAR BIOSYNTHETIC PROTEIN FLIQ"/>
    <property type="match status" value="1"/>
</dbReference>
<dbReference type="Proteomes" id="UP000037997">
    <property type="component" value="Unassembled WGS sequence"/>
</dbReference>
<keyword evidence="11" id="KW-0966">Cell projection</keyword>
<dbReference type="EMBL" id="JNUR01000014">
    <property type="protein sequence ID" value="KPH50689.1"/>
    <property type="molecule type" value="Genomic_DNA"/>
</dbReference>
<evidence type="ECO:0000256" key="6">
    <source>
        <dbReference type="ARBA" id="ARBA00022989"/>
    </source>
</evidence>
<evidence type="ECO:0000256" key="7">
    <source>
        <dbReference type="ARBA" id="ARBA00023136"/>
    </source>
</evidence>
<gene>
    <name evidence="9 12" type="primary">fliQ</name>
    <name evidence="11" type="ORF">HPU229334_05115</name>
    <name evidence="10" type="ORF">HPU229336_00615</name>
    <name evidence="12" type="ORF">NCTC13156_00251</name>
</gene>
<keyword evidence="7 9" id="KW-0472">Membrane</keyword>
<dbReference type="OrthoDB" id="9806440at2"/>
<dbReference type="GO" id="GO:0009306">
    <property type="term" value="P:protein secretion"/>
    <property type="evidence" value="ECO:0007669"/>
    <property type="project" value="InterPro"/>
</dbReference>
<dbReference type="PIRSF" id="PIRSF004669">
    <property type="entry name" value="FliQ"/>
    <property type="match status" value="1"/>
</dbReference>
<reference evidence="12 15" key="2">
    <citation type="submission" date="2018-06" db="EMBL/GenBank/DDBJ databases">
        <authorList>
            <consortium name="Pathogen Informatics"/>
            <person name="Doyle S."/>
        </authorList>
    </citation>
    <scope>NUCLEOTIDE SEQUENCE [LARGE SCALE GENOMIC DNA]</scope>
    <source>
        <strain evidence="12 15">NCTC13156</strain>
    </source>
</reference>
<evidence type="ECO:0000256" key="9">
    <source>
        <dbReference type="RuleBase" id="RU364090"/>
    </source>
</evidence>
<dbReference type="NCBIfam" id="TIGR01402">
    <property type="entry name" value="fliQ"/>
    <property type="match status" value="1"/>
</dbReference>
<dbReference type="PATRIC" id="fig|35818.10.peg.151"/>
<dbReference type="Proteomes" id="UP000037800">
    <property type="component" value="Unassembled WGS sequence"/>
</dbReference>
<dbReference type="AlphaFoldDB" id="A0A0N1MMK2"/>
<comment type="subcellular location">
    <subcellularLocation>
        <location evidence="1 9">Cell membrane</location>
        <topology evidence="1">Multi-pass membrane protein</topology>
    </subcellularLocation>
    <subcellularLocation>
        <location evidence="9">Bacterial flagellum basal body</location>
    </subcellularLocation>
</comment>